<reference evidence="2 3" key="1">
    <citation type="submission" date="2020-04" db="EMBL/GenBank/DDBJ databases">
        <title>Plant Genome Project.</title>
        <authorList>
            <person name="Zhang R.-G."/>
        </authorList>
    </citation>
    <scope>NUCLEOTIDE SEQUENCE [LARGE SCALE GENOMIC DNA]</scope>
    <source>
        <strain evidence="2">YNK0</strain>
        <tissue evidence="2">Leaf</tissue>
    </source>
</reference>
<keyword evidence="3" id="KW-1185">Reference proteome</keyword>
<dbReference type="Pfam" id="PF13450">
    <property type="entry name" value="NAD_binding_8"/>
    <property type="match status" value="1"/>
</dbReference>
<name>A0A834YKD8_TETSI</name>
<evidence type="ECO:0000313" key="2">
    <source>
        <dbReference type="EMBL" id="KAF8388185.1"/>
    </source>
</evidence>
<feature type="region of interest" description="Disordered" evidence="1">
    <location>
        <begin position="34"/>
        <end position="70"/>
    </location>
</feature>
<dbReference type="Gene3D" id="3.50.50.60">
    <property type="entry name" value="FAD/NAD(P)-binding domain"/>
    <property type="match status" value="1"/>
</dbReference>
<protein>
    <submittedName>
        <fullName evidence="2">Uncharacterized protein</fullName>
    </submittedName>
</protein>
<evidence type="ECO:0000313" key="3">
    <source>
        <dbReference type="Proteomes" id="UP000655225"/>
    </source>
</evidence>
<dbReference type="Gene3D" id="3.90.660.10">
    <property type="match status" value="1"/>
</dbReference>
<organism evidence="2 3">
    <name type="scientific">Tetracentron sinense</name>
    <name type="common">Spur-leaf</name>
    <dbReference type="NCBI Taxonomy" id="13715"/>
    <lineage>
        <taxon>Eukaryota</taxon>
        <taxon>Viridiplantae</taxon>
        <taxon>Streptophyta</taxon>
        <taxon>Embryophyta</taxon>
        <taxon>Tracheophyta</taxon>
        <taxon>Spermatophyta</taxon>
        <taxon>Magnoliopsida</taxon>
        <taxon>Trochodendrales</taxon>
        <taxon>Trochodendraceae</taxon>
        <taxon>Tetracentron</taxon>
    </lineage>
</organism>
<dbReference type="InterPro" id="IPR036188">
    <property type="entry name" value="FAD/NAD-bd_sf"/>
</dbReference>
<dbReference type="SUPFAM" id="SSF51905">
    <property type="entry name" value="FAD/NAD(P)-binding domain"/>
    <property type="match status" value="1"/>
</dbReference>
<evidence type="ECO:0000256" key="1">
    <source>
        <dbReference type="SAM" id="MobiDB-lite"/>
    </source>
</evidence>
<sequence>MFSCISSSSLILQPIKAPKPIFTRNPKTLTLICRAESKPSNNPSKRNPMEGNRPARKNPRKPSHGISRRSALKKTFSQEQLIFTTPISEDPVVAVIGGGMSGLICALNLEKRGIRSTVFDTGLHGLGGRMGTRVIDPQPLIFDHAAQFFTASDPRFALLVDGWMEKGLVRQWQGTVGELEVGGRFVPLSSSPPRYIGVNGMRPLADSILSQTSMVNVVRPCWISKLEPFNGLWHLSENGKPCGQFDAIVIAHNGLVSVVVQYHDVIARLFGSDGHEMVQAHHDYYPRWHGRSTLL</sequence>
<dbReference type="EMBL" id="JABCRI010000020">
    <property type="protein sequence ID" value="KAF8388185.1"/>
    <property type="molecule type" value="Genomic_DNA"/>
</dbReference>
<dbReference type="Proteomes" id="UP000655225">
    <property type="component" value="Unassembled WGS sequence"/>
</dbReference>
<dbReference type="PANTHER" id="PTHR16128">
    <property type="entry name" value="FAD/NAD(P)-BINDING OXIDOREDUCTASE FAMILY PROTEIN"/>
    <property type="match status" value="1"/>
</dbReference>
<dbReference type="OrthoDB" id="417877at2759"/>
<feature type="compositionally biased region" description="Basic residues" evidence="1">
    <location>
        <begin position="54"/>
        <end position="70"/>
    </location>
</feature>
<dbReference type="PANTHER" id="PTHR16128:SF8">
    <property type="entry name" value="EXPRESSED PROTEIN"/>
    <property type="match status" value="1"/>
</dbReference>
<comment type="caution">
    <text evidence="2">The sequence shown here is derived from an EMBL/GenBank/DDBJ whole genome shotgun (WGS) entry which is preliminary data.</text>
</comment>
<dbReference type="OMA" id="VCLELET"/>
<gene>
    <name evidence="2" type="ORF">HHK36_026851</name>
</gene>
<dbReference type="AlphaFoldDB" id="A0A834YKD8"/>
<proteinExistence type="predicted"/>
<accession>A0A834YKD8</accession>